<evidence type="ECO:0000313" key="2">
    <source>
        <dbReference type="Proteomes" id="UP000176815"/>
    </source>
</evidence>
<protein>
    <submittedName>
        <fullName evidence="1">Uncharacterized protein</fullName>
    </submittedName>
</protein>
<proteinExistence type="predicted"/>
<accession>A0A1F4X3Q0</accession>
<organism evidence="1 2">
    <name type="scientific">candidate division WWE3 bacterium RIFOXYD1_FULL_39_9</name>
    <dbReference type="NCBI Taxonomy" id="1802649"/>
    <lineage>
        <taxon>Bacteria</taxon>
        <taxon>Katanobacteria</taxon>
    </lineage>
</organism>
<dbReference type="Pfam" id="PF23840">
    <property type="entry name" value="Phage_tail_terminator"/>
    <property type="match status" value="1"/>
</dbReference>
<sequence length="204" mass="23545">MRLGELVIRLRETTQLFQGRVGGTAEYAIAQDNTLNNEMAFVLPVTDVADENKNDTSIQQIITEQFAVIVAIKNDTNFKDKTGFTAYNRLHEIRKDMFRAYLGYDTGLLFEEDDENTTETLIYYRGGQLLDIDRGYLWYQFTFEYKVGITTQTVFDPVTGYLDRIYAQWVLAESDNLPVTEDLPVESFAPDMEQMIDLQVLRES</sequence>
<dbReference type="Proteomes" id="UP000176815">
    <property type="component" value="Unassembled WGS sequence"/>
</dbReference>
<evidence type="ECO:0000313" key="1">
    <source>
        <dbReference type="EMBL" id="OGC76307.1"/>
    </source>
</evidence>
<dbReference type="EMBL" id="MEWG01000046">
    <property type="protein sequence ID" value="OGC76307.1"/>
    <property type="molecule type" value="Genomic_DNA"/>
</dbReference>
<gene>
    <name evidence="1" type="ORF">A2619_05830</name>
</gene>
<dbReference type="InterPro" id="IPR056912">
    <property type="entry name" value="Phage_JBD30_tail_term-like"/>
</dbReference>
<reference evidence="1 2" key="1">
    <citation type="journal article" date="2016" name="Nat. Commun.">
        <title>Thousands of microbial genomes shed light on interconnected biogeochemical processes in an aquifer system.</title>
        <authorList>
            <person name="Anantharaman K."/>
            <person name="Brown C.T."/>
            <person name="Hug L.A."/>
            <person name="Sharon I."/>
            <person name="Castelle C.J."/>
            <person name="Probst A.J."/>
            <person name="Thomas B.C."/>
            <person name="Singh A."/>
            <person name="Wilkins M.J."/>
            <person name="Karaoz U."/>
            <person name="Brodie E.L."/>
            <person name="Williams K.H."/>
            <person name="Hubbard S.S."/>
            <person name="Banfield J.F."/>
        </authorList>
    </citation>
    <scope>NUCLEOTIDE SEQUENCE [LARGE SCALE GENOMIC DNA]</scope>
</reference>
<comment type="caution">
    <text evidence="1">The sequence shown here is derived from an EMBL/GenBank/DDBJ whole genome shotgun (WGS) entry which is preliminary data.</text>
</comment>
<name>A0A1F4X3Q0_UNCKA</name>
<dbReference type="AlphaFoldDB" id="A0A1F4X3Q0"/>